<accession>A0A0V0QC35</accession>
<dbReference type="AlphaFoldDB" id="A0A0V0QC35"/>
<dbReference type="Proteomes" id="UP000054937">
    <property type="component" value="Unassembled WGS sequence"/>
</dbReference>
<feature type="region of interest" description="Disordered" evidence="6">
    <location>
        <begin position="285"/>
        <end position="346"/>
    </location>
</feature>
<dbReference type="OrthoDB" id="340676at2759"/>
<dbReference type="SUPFAM" id="SSF46785">
    <property type="entry name" value="Winged helix' DNA-binding domain"/>
    <property type="match status" value="1"/>
</dbReference>
<dbReference type="GO" id="GO:0000981">
    <property type="term" value="F:DNA-binding transcription factor activity, RNA polymerase II-specific"/>
    <property type="evidence" value="ECO:0007669"/>
    <property type="project" value="TreeGrafter"/>
</dbReference>
<comment type="subcellular location">
    <subcellularLocation>
        <location evidence="5">Nucleus</location>
    </subcellularLocation>
</comment>
<evidence type="ECO:0000259" key="7">
    <source>
        <dbReference type="SMART" id="SM01372"/>
    </source>
</evidence>
<feature type="domain" description="E2F/DP family winged-helix DNA-binding" evidence="7">
    <location>
        <begin position="65"/>
        <end position="130"/>
    </location>
</feature>
<evidence type="ECO:0000256" key="3">
    <source>
        <dbReference type="ARBA" id="ARBA00023125"/>
    </source>
</evidence>
<comment type="caution">
    <text evidence="8">The sequence shown here is derived from an EMBL/GenBank/DDBJ whole genome shotgun (WGS) entry which is preliminary data.</text>
</comment>
<feature type="compositionally biased region" description="Polar residues" evidence="6">
    <location>
        <begin position="8"/>
        <end position="18"/>
    </location>
</feature>
<sequence length="346" mass="40597">MKRKGQQEIISEDSNTNQKKVKLEQENQENNDSQEDDMEVSNDGGDSNNKQSTGQGNPKEKVKQRQDNSLSVLTKKFVKRIKESDNNTVDLNETVKDLKVQKRRIYDITNVLEGIGYIEKIHKNKIKWVGGTEDPALENEIKEMELELQSLTDQEKEMDFWIQDLHKGLTDTFIQNSDEQKQYTYLTYDDFKKLSKLQNQDKGEALLIITAPKGTTLNVPTIENDQSQEYPHQLQLVSKTEEIQIFLCSDENYPMNYEKKNKQEENQEEIMGVNEGIEQQQIYQNQDKEQEQNLDKNKNSTEKNQQKQEQVDEDNSQNQYQQKSEEMDGQENEQQHFDVKEENEKQ</sequence>
<dbReference type="OMA" id="CQDENYP"/>
<organism evidence="8 9">
    <name type="scientific">Pseudocohnilembus persalinus</name>
    <name type="common">Ciliate</name>
    <dbReference type="NCBI Taxonomy" id="266149"/>
    <lineage>
        <taxon>Eukaryota</taxon>
        <taxon>Sar</taxon>
        <taxon>Alveolata</taxon>
        <taxon>Ciliophora</taxon>
        <taxon>Intramacronucleata</taxon>
        <taxon>Oligohymenophorea</taxon>
        <taxon>Scuticociliatia</taxon>
        <taxon>Philasterida</taxon>
        <taxon>Pseudocohnilembidae</taxon>
        <taxon>Pseudocohnilembus</taxon>
    </lineage>
</organism>
<dbReference type="Pfam" id="PF16421">
    <property type="entry name" value="E2F_CC-MB"/>
    <property type="match status" value="1"/>
</dbReference>
<dbReference type="SUPFAM" id="SSF144074">
    <property type="entry name" value="E2F-DP heterodimerization region"/>
    <property type="match status" value="1"/>
</dbReference>
<feature type="compositionally biased region" description="Polar residues" evidence="6">
    <location>
        <begin position="44"/>
        <end position="56"/>
    </location>
</feature>
<dbReference type="EMBL" id="LDAU01000205">
    <property type="protein sequence ID" value="KRW99691.1"/>
    <property type="molecule type" value="Genomic_DNA"/>
</dbReference>
<name>A0A0V0QC35_PSEPJ</name>
<evidence type="ECO:0000256" key="2">
    <source>
        <dbReference type="ARBA" id="ARBA00023015"/>
    </source>
</evidence>
<proteinExistence type="inferred from homology"/>
<evidence type="ECO:0000256" key="6">
    <source>
        <dbReference type="SAM" id="MobiDB-lite"/>
    </source>
</evidence>
<dbReference type="FunFam" id="1.10.10.10:FF:000008">
    <property type="entry name" value="E2F transcription factor 1"/>
    <property type="match status" value="1"/>
</dbReference>
<reference evidence="8 9" key="1">
    <citation type="journal article" date="2015" name="Sci. Rep.">
        <title>Genome of the facultative scuticociliatosis pathogen Pseudocohnilembus persalinus provides insight into its virulence through horizontal gene transfer.</title>
        <authorList>
            <person name="Xiong J."/>
            <person name="Wang G."/>
            <person name="Cheng J."/>
            <person name="Tian M."/>
            <person name="Pan X."/>
            <person name="Warren A."/>
            <person name="Jiang C."/>
            <person name="Yuan D."/>
            <person name="Miao W."/>
        </authorList>
    </citation>
    <scope>NUCLEOTIDE SEQUENCE [LARGE SCALE GENOMIC DNA]</scope>
    <source>
        <strain evidence="8">36N120E</strain>
    </source>
</reference>
<dbReference type="SMART" id="SM01372">
    <property type="entry name" value="E2F_TDP"/>
    <property type="match status" value="1"/>
</dbReference>
<dbReference type="InterPro" id="IPR003316">
    <property type="entry name" value="E2F_WHTH_DNA-bd_dom"/>
</dbReference>
<feature type="compositionally biased region" description="Basic and acidic residues" evidence="6">
    <location>
        <begin position="286"/>
        <end position="310"/>
    </location>
</feature>
<evidence type="ECO:0000313" key="8">
    <source>
        <dbReference type="EMBL" id="KRW99691.1"/>
    </source>
</evidence>
<gene>
    <name evidence="8" type="ORF">PPERSA_03492</name>
</gene>
<dbReference type="PANTHER" id="PTHR12081:SF18">
    <property type="entry name" value="TRANSCRIPTION FACTOR E2F2-RELATED"/>
    <property type="match status" value="1"/>
</dbReference>
<dbReference type="InterPro" id="IPR036388">
    <property type="entry name" value="WH-like_DNA-bd_sf"/>
</dbReference>
<dbReference type="GO" id="GO:0090575">
    <property type="term" value="C:RNA polymerase II transcription regulator complex"/>
    <property type="evidence" value="ECO:0007669"/>
    <property type="project" value="TreeGrafter"/>
</dbReference>
<dbReference type="InterPro" id="IPR032198">
    <property type="entry name" value="E2F_CC-MB"/>
</dbReference>
<keyword evidence="5" id="KW-0539">Nucleus</keyword>
<feature type="compositionally biased region" description="Acidic residues" evidence="6">
    <location>
        <begin position="26"/>
        <end position="40"/>
    </location>
</feature>
<feature type="compositionally biased region" description="Basic and acidic residues" evidence="6">
    <location>
        <begin position="333"/>
        <end position="346"/>
    </location>
</feature>
<evidence type="ECO:0000256" key="4">
    <source>
        <dbReference type="ARBA" id="ARBA00023163"/>
    </source>
</evidence>
<dbReference type="InParanoid" id="A0A0V0QC35"/>
<comment type="similarity">
    <text evidence="1 5">Belongs to the E2F/DP family.</text>
</comment>
<dbReference type="InterPro" id="IPR015633">
    <property type="entry name" value="E2F"/>
</dbReference>
<keyword evidence="3 5" id="KW-0238">DNA-binding</keyword>
<keyword evidence="2 5" id="KW-0805">Transcription regulation</keyword>
<evidence type="ECO:0000256" key="5">
    <source>
        <dbReference type="RuleBase" id="RU003796"/>
    </source>
</evidence>
<feature type="region of interest" description="Disordered" evidence="6">
    <location>
        <begin position="1"/>
        <end position="68"/>
    </location>
</feature>
<keyword evidence="4 5" id="KW-0804">Transcription</keyword>
<evidence type="ECO:0000313" key="9">
    <source>
        <dbReference type="Proteomes" id="UP000054937"/>
    </source>
</evidence>
<dbReference type="PANTHER" id="PTHR12081">
    <property type="entry name" value="TRANSCRIPTION FACTOR E2F"/>
    <property type="match status" value="1"/>
</dbReference>
<protein>
    <recommendedName>
        <fullName evidence="7">E2F/DP family winged-helix DNA-binding domain-containing protein</fullName>
    </recommendedName>
</protein>
<dbReference type="InterPro" id="IPR037241">
    <property type="entry name" value="E2F-DP_heterodim"/>
</dbReference>
<dbReference type="GO" id="GO:0046983">
    <property type="term" value="F:protein dimerization activity"/>
    <property type="evidence" value="ECO:0007669"/>
    <property type="project" value="InterPro"/>
</dbReference>
<dbReference type="Pfam" id="PF02319">
    <property type="entry name" value="WHD_E2F_TDP"/>
    <property type="match status" value="1"/>
</dbReference>
<dbReference type="Gene3D" id="6.10.250.540">
    <property type="match status" value="1"/>
</dbReference>
<evidence type="ECO:0000256" key="1">
    <source>
        <dbReference type="ARBA" id="ARBA00010940"/>
    </source>
</evidence>
<dbReference type="GO" id="GO:0000978">
    <property type="term" value="F:RNA polymerase II cis-regulatory region sequence-specific DNA binding"/>
    <property type="evidence" value="ECO:0007669"/>
    <property type="project" value="InterPro"/>
</dbReference>
<dbReference type="Gene3D" id="1.10.10.10">
    <property type="entry name" value="Winged helix-like DNA-binding domain superfamily/Winged helix DNA-binding domain"/>
    <property type="match status" value="1"/>
</dbReference>
<dbReference type="InterPro" id="IPR036390">
    <property type="entry name" value="WH_DNA-bd_sf"/>
</dbReference>
<keyword evidence="9" id="KW-1185">Reference proteome</keyword>